<evidence type="ECO:0000256" key="1">
    <source>
        <dbReference type="SAM" id="MobiDB-lite"/>
    </source>
</evidence>
<keyword evidence="3" id="KW-1185">Reference proteome</keyword>
<dbReference type="Proteomes" id="UP000552954">
    <property type="component" value="Unassembled WGS sequence"/>
</dbReference>
<dbReference type="AlphaFoldDB" id="A0A849K6P7"/>
<reference evidence="2 3" key="2">
    <citation type="submission" date="2020-06" db="EMBL/GenBank/DDBJ databases">
        <title>Ramlibacter rhizophilus sp. nov., isolated from rhizosphere soil of national flower Mugunghwa from South Korea.</title>
        <authorList>
            <person name="Zheng-Fei Y."/>
            <person name="Huan T."/>
        </authorList>
    </citation>
    <scope>NUCLEOTIDE SEQUENCE [LARGE SCALE GENOMIC DNA]</scope>
    <source>
        <strain evidence="2 3">B156</strain>
    </source>
</reference>
<sequence>MPSTEVAAGTPAHRANEHTPAGTHVSPAFQLAQANRALWAATLSLMTAFMQTQAPAHRYLLARRISRNFDTLSRQDCFDTGCRSSFTRLAARWQARAEQLSPTPKPARAGLFDLFS</sequence>
<dbReference type="EMBL" id="JABFCS010000001">
    <property type="protein sequence ID" value="NNU42084.1"/>
    <property type="molecule type" value="Genomic_DNA"/>
</dbReference>
<evidence type="ECO:0000313" key="3">
    <source>
        <dbReference type="Proteomes" id="UP000552954"/>
    </source>
</evidence>
<comment type="caution">
    <text evidence="2">The sequence shown here is derived from an EMBL/GenBank/DDBJ whole genome shotgun (WGS) entry which is preliminary data.</text>
</comment>
<name>A0A849K6P7_9BURK</name>
<organism evidence="2 3">
    <name type="scientific">Ramlibacter montanisoli</name>
    <dbReference type="NCBI Taxonomy" id="2732512"/>
    <lineage>
        <taxon>Bacteria</taxon>
        <taxon>Pseudomonadati</taxon>
        <taxon>Pseudomonadota</taxon>
        <taxon>Betaproteobacteria</taxon>
        <taxon>Burkholderiales</taxon>
        <taxon>Comamonadaceae</taxon>
        <taxon>Ramlibacter</taxon>
    </lineage>
</organism>
<feature type="region of interest" description="Disordered" evidence="1">
    <location>
        <begin position="1"/>
        <end position="24"/>
    </location>
</feature>
<accession>A0A849K6P7</accession>
<evidence type="ECO:0000313" key="2">
    <source>
        <dbReference type="EMBL" id="NNU42084.1"/>
    </source>
</evidence>
<dbReference type="RefSeq" id="WP_171556483.1">
    <property type="nucleotide sequence ID" value="NZ_JABFCS010000001.1"/>
</dbReference>
<gene>
    <name evidence="2" type="ORF">HK415_01310</name>
</gene>
<reference evidence="2 3" key="1">
    <citation type="submission" date="2020-05" db="EMBL/GenBank/DDBJ databases">
        <authorList>
            <person name="Khan S.A."/>
            <person name="Jeon C.O."/>
            <person name="Chun B.H."/>
        </authorList>
    </citation>
    <scope>NUCLEOTIDE SEQUENCE [LARGE SCALE GENOMIC DNA]</scope>
    <source>
        <strain evidence="2 3">B156</strain>
    </source>
</reference>
<protein>
    <submittedName>
        <fullName evidence="2">Uncharacterized protein</fullName>
    </submittedName>
</protein>
<proteinExistence type="predicted"/>